<reference evidence="2" key="1">
    <citation type="submission" date="2018-06" db="EMBL/GenBank/DDBJ databases">
        <authorList>
            <person name="Zhirakovskaya E."/>
        </authorList>
    </citation>
    <scope>NUCLEOTIDE SEQUENCE</scope>
</reference>
<evidence type="ECO:0000256" key="1">
    <source>
        <dbReference type="SAM" id="Phobius"/>
    </source>
</evidence>
<keyword evidence="1" id="KW-0472">Membrane</keyword>
<name>A0A3B0TGE9_9ZZZZ</name>
<evidence type="ECO:0000313" key="2">
    <source>
        <dbReference type="EMBL" id="VAW15203.1"/>
    </source>
</evidence>
<dbReference type="AlphaFoldDB" id="A0A3B0TGE9"/>
<accession>A0A3B0TGE9</accession>
<protein>
    <submittedName>
        <fullName evidence="2">Uncharacterized protein</fullName>
    </submittedName>
</protein>
<keyword evidence="1" id="KW-0812">Transmembrane</keyword>
<dbReference type="EMBL" id="UOEN01000258">
    <property type="protein sequence ID" value="VAW15203.1"/>
    <property type="molecule type" value="Genomic_DNA"/>
</dbReference>
<keyword evidence="1" id="KW-1133">Transmembrane helix</keyword>
<gene>
    <name evidence="2" type="ORF">MNBD_BACTEROID05-210</name>
</gene>
<organism evidence="2">
    <name type="scientific">hydrothermal vent metagenome</name>
    <dbReference type="NCBI Taxonomy" id="652676"/>
    <lineage>
        <taxon>unclassified sequences</taxon>
        <taxon>metagenomes</taxon>
        <taxon>ecological metagenomes</taxon>
    </lineage>
</organism>
<sequence>MAEKIRTNDTAIAYGPFLVLGALISQFYGGPIIQWIISGYGLH</sequence>
<feature type="transmembrane region" description="Helical" evidence="1">
    <location>
        <begin position="12"/>
        <end position="37"/>
    </location>
</feature>
<proteinExistence type="predicted"/>